<dbReference type="Pfam" id="PF01652">
    <property type="entry name" value="IF4E"/>
    <property type="match status" value="1"/>
</dbReference>
<dbReference type="Pfam" id="PF00149">
    <property type="entry name" value="Metallophos"/>
    <property type="match status" value="1"/>
</dbReference>
<evidence type="ECO:0000313" key="7">
    <source>
        <dbReference type="Proteomes" id="UP001281761"/>
    </source>
</evidence>
<dbReference type="InterPro" id="IPR047129">
    <property type="entry name" value="PPA2-like"/>
</dbReference>
<dbReference type="SUPFAM" id="SSF55418">
    <property type="entry name" value="eIF4e-like"/>
    <property type="match status" value="1"/>
</dbReference>
<keyword evidence="3" id="KW-0464">Manganese</keyword>
<dbReference type="SMART" id="SM00156">
    <property type="entry name" value="PP2Ac"/>
    <property type="match status" value="1"/>
</dbReference>
<dbReference type="Proteomes" id="UP001281761">
    <property type="component" value="Unassembled WGS sequence"/>
</dbReference>
<dbReference type="PROSITE" id="PS00125">
    <property type="entry name" value="SER_THR_PHOSPHATASE"/>
    <property type="match status" value="1"/>
</dbReference>
<keyword evidence="1" id="KW-0479">Metal-binding</keyword>
<dbReference type="EC" id="3.1.3.16" evidence="4"/>
<sequence length="485" mass="55651">MHPSEACHPLKYKWTLYFNDPPQNSKRTINKDDWKKALHTIAHFDTIESFWQVCHNIPQPSDIPNKSAYYFFHYGIHPAWEEEANKGGGRFLYRFQQAAQRYEDESIFFDMTLLIMCNQFPGCEYLNGVGFNKEKSRLEDQISGPLQSKTEFMDRDTLDHYVEIIKGGGMLTEDQIHTLVQKATEVISAEPNVVEVPAPCTIVGDIHGQYHDLLELFTIGGDCPDINYLFLGDYVDRGNNSVETVTLLVCLKVRYPQRVTLLRGNHESRQITQVYGFYDECCRKYNSAEVWQMYTNFFDYLPLGAIVQKEILCIHGGLSPIIKTVDDIRRLERVQEIPHEGPMADLLWSDPEERNGFGMSPRGAGWVFGADESQKFNQKNKLKLIVRAHQLVMDGYSRVHDNNVITLFSAPNYCYRCGNQGAIMELDDSLERQIKQFDPAPRRGEPQISRRPPQFLTNSDFIQDFDVFGQSRQTLTQIAGSGEGA</sequence>
<reference evidence="6 7" key="1">
    <citation type="journal article" date="2022" name="bioRxiv">
        <title>Genomics of Preaxostyla Flagellates Illuminates Evolutionary Transitions and the Path Towards Mitochondrial Loss.</title>
        <authorList>
            <person name="Novak L.V.F."/>
            <person name="Treitli S.C."/>
            <person name="Pyrih J."/>
            <person name="Halakuc P."/>
            <person name="Pipaliya S.V."/>
            <person name="Vacek V."/>
            <person name="Brzon O."/>
            <person name="Soukal P."/>
            <person name="Eme L."/>
            <person name="Dacks J.B."/>
            <person name="Karnkowska A."/>
            <person name="Elias M."/>
            <person name="Hampl V."/>
        </authorList>
    </citation>
    <scope>NUCLEOTIDE SEQUENCE [LARGE SCALE GENOMIC DNA]</scope>
    <source>
        <strain evidence="6">NAU3</strain>
        <tissue evidence="6">Gut</tissue>
    </source>
</reference>
<dbReference type="InterPro" id="IPR029052">
    <property type="entry name" value="Metallo-depent_PP-like"/>
</dbReference>
<evidence type="ECO:0000256" key="4">
    <source>
        <dbReference type="RuleBase" id="RU004273"/>
    </source>
</evidence>
<evidence type="ECO:0000256" key="3">
    <source>
        <dbReference type="ARBA" id="ARBA00023211"/>
    </source>
</evidence>
<accession>A0ABQ9XAW0</accession>
<dbReference type="SUPFAM" id="SSF56300">
    <property type="entry name" value="Metallo-dependent phosphatases"/>
    <property type="match status" value="1"/>
</dbReference>
<comment type="similarity">
    <text evidence="4">Belongs to the PPP phosphatase family.</text>
</comment>
<organism evidence="6 7">
    <name type="scientific">Blattamonas nauphoetae</name>
    <dbReference type="NCBI Taxonomy" id="2049346"/>
    <lineage>
        <taxon>Eukaryota</taxon>
        <taxon>Metamonada</taxon>
        <taxon>Preaxostyla</taxon>
        <taxon>Oxymonadida</taxon>
        <taxon>Blattamonas</taxon>
    </lineage>
</organism>
<keyword evidence="7" id="KW-1185">Reference proteome</keyword>
<dbReference type="CDD" id="cd07415">
    <property type="entry name" value="MPP_PP2A_PP4_PP6"/>
    <property type="match status" value="1"/>
</dbReference>
<proteinExistence type="inferred from homology"/>
<dbReference type="Gene3D" id="3.30.760.10">
    <property type="entry name" value="RNA Cap, Translation Initiation Factor Eif4e"/>
    <property type="match status" value="1"/>
</dbReference>
<dbReference type="PANTHER" id="PTHR45619">
    <property type="entry name" value="SERINE/THREONINE-PROTEIN PHOSPHATASE PP2A-RELATED"/>
    <property type="match status" value="1"/>
</dbReference>
<feature type="domain" description="Serine/threonine specific protein phosphatases" evidence="5">
    <location>
        <begin position="262"/>
        <end position="267"/>
    </location>
</feature>
<dbReference type="InterPro" id="IPR023398">
    <property type="entry name" value="TIF_eIF4e-like"/>
</dbReference>
<dbReference type="Gene3D" id="3.60.21.10">
    <property type="match status" value="1"/>
</dbReference>
<evidence type="ECO:0000256" key="2">
    <source>
        <dbReference type="ARBA" id="ARBA00022801"/>
    </source>
</evidence>
<evidence type="ECO:0000313" key="6">
    <source>
        <dbReference type="EMBL" id="KAK2948524.1"/>
    </source>
</evidence>
<evidence type="ECO:0000256" key="1">
    <source>
        <dbReference type="ARBA" id="ARBA00022723"/>
    </source>
</evidence>
<dbReference type="InterPro" id="IPR001040">
    <property type="entry name" value="TIF_eIF_4E"/>
</dbReference>
<dbReference type="PRINTS" id="PR00114">
    <property type="entry name" value="STPHPHTASE"/>
</dbReference>
<name>A0ABQ9XAW0_9EUKA</name>
<dbReference type="GO" id="GO:0004722">
    <property type="term" value="F:protein serine/threonine phosphatase activity"/>
    <property type="evidence" value="ECO:0007669"/>
    <property type="project" value="UniProtKB-EC"/>
</dbReference>
<gene>
    <name evidence="6" type="ORF">BLNAU_16510</name>
</gene>
<evidence type="ECO:0000259" key="5">
    <source>
        <dbReference type="PROSITE" id="PS00125"/>
    </source>
</evidence>
<comment type="caution">
    <text evidence="6">The sequence shown here is derived from an EMBL/GenBank/DDBJ whole genome shotgun (WGS) entry which is preliminary data.</text>
</comment>
<protein>
    <recommendedName>
        <fullName evidence="4">Serine/threonine-protein phosphatase</fullName>
        <ecNumber evidence="4">3.1.3.16</ecNumber>
    </recommendedName>
</protein>
<dbReference type="InterPro" id="IPR004843">
    <property type="entry name" value="Calcineurin-like_PHP"/>
</dbReference>
<comment type="catalytic activity">
    <reaction evidence="4">
        <text>O-phospho-L-threonyl-[protein] + H2O = L-threonyl-[protein] + phosphate</text>
        <dbReference type="Rhea" id="RHEA:47004"/>
        <dbReference type="Rhea" id="RHEA-COMP:11060"/>
        <dbReference type="Rhea" id="RHEA-COMP:11605"/>
        <dbReference type="ChEBI" id="CHEBI:15377"/>
        <dbReference type="ChEBI" id="CHEBI:30013"/>
        <dbReference type="ChEBI" id="CHEBI:43474"/>
        <dbReference type="ChEBI" id="CHEBI:61977"/>
        <dbReference type="EC" id="3.1.3.16"/>
    </reaction>
</comment>
<keyword evidence="2 4" id="KW-0378">Hydrolase</keyword>
<dbReference type="EMBL" id="JARBJD010000174">
    <property type="protein sequence ID" value="KAK2948524.1"/>
    <property type="molecule type" value="Genomic_DNA"/>
</dbReference>
<dbReference type="InterPro" id="IPR006186">
    <property type="entry name" value="Ser/Thr-sp_prot-phosphatase"/>
</dbReference>